<accession>A0ACC3N980</accession>
<comment type="caution">
    <text evidence="1">The sequence shown here is derived from an EMBL/GenBank/DDBJ whole genome shotgun (WGS) entry which is preliminary data.</text>
</comment>
<dbReference type="Proteomes" id="UP001281147">
    <property type="component" value="Unassembled WGS sequence"/>
</dbReference>
<dbReference type="EMBL" id="JAUTXU010000071">
    <property type="protein sequence ID" value="KAK3712172.1"/>
    <property type="molecule type" value="Genomic_DNA"/>
</dbReference>
<protein>
    <submittedName>
        <fullName evidence="1">Uncharacterized protein</fullName>
    </submittedName>
</protein>
<reference evidence="1" key="1">
    <citation type="submission" date="2023-07" db="EMBL/GenBank/DDBJ databases">
        <title>Black Yeasts Isolated from many extreme environments.</title>
        <authorList>
            <person name="Coleine C."/>
            <person name="Stajich J.E."/>
            <person name="Selbmann L."/>
        </authorList>
    </citation>
    <scope>NUCLEOTIDE SEQUENCE</scope>
    <source>
        <strain evidence="1">CCFEE 5714</strain>
    </source>
</reference>
<gene>
    <name evidence="1" type="ORF">LTR37_009263</name>
</gene>
<organism evidence="1 2">
    <name type="scientific">Vermiconidia calcicola</name>
    <dbReference type="NCBI Taxonomy" id="1690605"/>
    <lineage>
        <taxon>Eukaryota</taxon>
        <taxon>Fungi</taxon>
        <taxon>Dikarya</taxon>
        <taxon>Ascomycota</taxon>
        <taxon>Pezizomycotina</taxon>
        <taxon>Dothideomycetes</taxon>
        <taxon>Dothideomycetidae</taxon>
        <taxon>Mycosphaerellales</taxon>
        <taxon>Extremaceae</taxon>
        <taxon>Vermiconidia</taxon>
    </lineage>
</organism>
<evidence type="ECO:0000313" key="1">
    <source>
        <dbReference type="EMBL" id="KAK3712172.1"/>
    </source>
</evidence>
<sequence length="332" mass="35734">MASPNLTDTRASYKAVFALDICTAVIALGLLLLTTKPTFKRLKARQLSTPRKSSDAGGSVSPLKTSLGTYLFLYPALLCFFLAYLAQIVSDVLRTSGTIDYGDNLQLSGRRPFSISGSGSRGAIAALSFLTALATIFFTTLLNGGVWIHSDHVTSNGTGLGKPTLKSKIWNTFILLCILISGVAAWGRGLAVQDTSSSTVLTWTNVVHNDNATRIIYVVHQCIVILASLSVSVQVLRDYFTTNTNASSSPERSQLLRFAAVIVPMIWLRNAFIVLDIVLIFVNSAAWSASTRLACLFLLIVFGQLANITILGMILWGAWSMGKTVNVFGNGA</sequence>
<proteinExistence type="predicted"/>
<keyword evidence="2" id="KW-1185">Reference proteome</keyword>
<name>A0ACC3N980_9PEZI</name>
<evidence type="ECO:0000313" key="2">
    <source>
        <dbReference type="Proteomes" id="UP001281147"/>
    </source>
</evidence>